<reference evidence="3" key="1">
    <citation type="submission" date="2017-07" db="EMBL/GenBank/DDBJ databases">
        <title>Taro Niue Genome Assembly and Annotation.</title>
        <authorList>
            <person name="Atibalentja N."/>
            <person name="Keating K."/>
            <person name="Fields C.J."/>
        </authorList>
    </citation>
    <scope>NUCLEOTIDE SEQUENCE</scope>
    <source>
        <strain evidence="3">Niue_2</strain>
        <tissue evidence="3">Leaf</tissue>
    </source>
</reference>
<evidence type="ECO:0000313" key="3">
    <source>
        <dbReference type="EMBL" id="MQL76077.1"/>
    </source>
</evidence>
<gene>
    <name evidence="3" type="ORF">Taro_008463</name>
</gene>
<dbReference type="AlphaFoldDB" id="A0A843U1X0"/>
<keyword evidence="1" id="KW-0175">Coiled coil</keyword>
<dbReference type="Pfam" id="PF03004">
    <property type="entry name" value="Transposase_24"/>
    <property type="match status" value="1"/>
</dbReference>
<evidence type="ECO:0000256" key="2">
    <source>
        <dbReference type="SAM" id="MobiDB-lite"/>
    </source>
</evidence>
<comment type="caution">
    <text evidence="3">The sequence shown here is derived from an EMBL/GenBank/DDBJ whole genome shotgun (WGS) entry which is preliminary data.</text>
</comment>
<dbReference type="EMBL" id="NMUH01000279">
    <property type="protein sequence ID" value="MQL76077.1"/>
    <property type="molecule type" value="Genomic_DNA"/>
</dbReference>
<evidence type="ECO:0000313" key="4">
    <source>
        <dbReference type="Proteomes" id="UP000652761"/>
    </source>
</evidence>
<feature type="compositionally biased region" description="Pro residues" evidence="2">
    <location>
        <begin position="24"/>
        <end position="45"/>
    </location>
</feature>
<sequence length="255" mass="27994">MVSGSERSSRDGSRPRRLRTLSVPLPPTSQAIPPPPTSQGLPPAPTSQQLPLPLTLQQIAPSSSPQDSSAASTSSVADDAIASVPAGVHPSDWQTMCEMWTTGDERSNMHGRTPHRLEVFKMGRCKDLPDGTESWVDEESRRRYEAMNEMITPSNVDAESHTTVTPEDAFISVMGKDRPGHVRCAGSGETLSTWYGSTGLSAYSERERKLQEQLKVQEEKLKAQAEKMNQMEEKISQLESVSSKVDEMSLLLSQI</sequence>
<dbReference type="InterPro" id="IPR004252">
    <property type="entry name" value="Probable_transposase_24"/>
</dbReference>
<organism evidence="3 4">
    <name type="scientific">Colocasia esculenta</name>
    <name type="common">Wild taro</name>
    <name type="synonym">Arum esculentum</name>
    <dbReference type="NCBI Taxonomy" id="4460"/>
    <lineage>
        <taxon>Eukaryota</taxon>
        <taxon>Viridiplantae</taxon>
        <taxon>Streptophyta</taxon>
        <taxon>Embryophyta</taxon>
        <taxon>Tracheophyta</taxon>
        <taxon>Spermatophyta</taxon>
        <taxon>Magnoliopsida</taxon>
        <taxon>Liliopsida</taxon>
        <taxon>Araceae</taxon>
        <taxon>Aroideae</taxon>
        <taxon>Colocasieae</taxon>
        <taxon>Colocasia</taxon>
    </lineage>
</organism>
<feature type="region of interest" description="Disordered" evidence="2">
    <location>
        <begin position="1"/>
        <end position="77"/>
    </location>
</feature>
<name>A0A843U1X0_COLES</name>
<feature type="coiled-coil region" evidence="1">
    <location>
        <begin position="200"/>
        <end position="248"/>
    </location>
</feature>
<feature type="compositionally biased region" description="Low complexity" evidence="2">
    <location>
        <begin position="46"/>
        <end position="77"/>
    </location>
</feature>
<accession>A0A843U1X0</accession>
<protein>
    <submittedName>
        <fullName evidence="3">Uncharacterized protein</fullName>
    </submittedName>
</protein>
<dbReference type="Proteomes" id="UP000652761">
    <property type="component" value="Unassembled WGS sequence"/>
</dbReference>
<proteinExistence type="predicted"/>
<evidence type="ECO:0000256" key="1">
    <source>
        <dbReference type="SAM" id="Coils"/>
    </source>
</evidence>
<keyword evidence="4" id="KW-1185">Reference proteome</keyword>